<dbReference type="InterPro" id="IPR002347">
    <property type="entry name" value="SDR_fam"/>
</dbReference>
<dbReference type="EMBL" id="JBBAXC010000007">
    <property type="protein sequence ID" value="MEI5907479.1"/>
    <property type="molecule type" value="Genomic_DNA"/>
</dbReference>
<dbReference type="GO" id="GO:0016491">
    <property type="term" value="F:oxidoreductase activity"/>
    <property type="evidence" value="ECO:0007669"/>
    <property type="project" value="UniProtKB-KW"/>
</dbReference>
<keyword evidence="5" id="KW-1185">Reference proteome</keyword>
<reference evidence="4 5" key="1">
    <citation type="journal article" date="2018" name="J. Microbiol.">
        <title>Bacillus spongiae sp. nov., isolated from sponge of Jeju Island.</title>
        <authorList>
            <person name="Lee G.E."/>
            <person name="Im W.T."/>
            <person name="Park J.S."/>
        </authorList>
    </citation>
    <scope>NUCLEOTIDE SEQUENCE [LARGE SCALE GENOMIC DNA]</scope>
    <source>
        <strain evidence="4 5">135PIL107-10</strain>
    </source>
</reference>
<dbReference type="InterPro" id="IPR020904">
    <property type="entry name" value="Sc_DH/Rdtase_CS"/>
</dbReference>
<dbReference type="Proteomes" id="UP001312865">
    <property type="component" value="Unassembled WGS sequence"/>
</dbReference>
<accession>A0ABU8HDN5</accession>
<evidence type="ECO:0000313" key="4">
    <source>
        <dbReference type="EMBL" id="MEI5907479.1"/>
    </source>
</evidence>
<dbReference type="EC" id="1.-.-.-" evidence="4"/>
<protein>
    <submittedName>
        <fullName evidence="4">SDR family oxidoreductase</fullName>
        <ecNumber evidence="4">1.-.-.-</ecNumber>
    </submittedName>
</protein>
<keyword evidence="2 4" id="KW-0560">Oxidoreductase</keyword>
<dbReference type="PRINTS" id="PR00080">
    <property type="entry name" value="SDRFAMILY"/>
</dbReference>
<evidence type="ECO:0000256" key="3">
    <source>
        <dbReference type="RuleBase" id="RU000363"/>
    </source>
</evidence>
<evidence type="ECO:0000256" key="2">
    <source>
        <dbReference type="ARBA" id="ARBA00023002"/>
    </source>
</evidence>
<gene>
    <name evidence="4" type="ORF">WAK64_10460</name>
</gene>
<sequence>MTQKTALITGASSGIGREFVYSLAEKGYNIVLVSRSQDTLEEIAEEIRTRFAVDAYVLAKDLSQELSPKEVYEEVKGQELTINMLVNNAGFGTTGELLQSSMEKNHQQVMVNVNSVVNLTQLFLKDMVDRGEGDIINIASMMSFLPFPYMSLYAATKAFVLSFTEGIHEEYKHKGIRVLAVCPGSTETNFFEDAPDSLKEGKMRTPKQVVETSFKALAKNRSFIVDGTPNYTIANLPRILPRKVITKISGSIMKKNMS</sequence>
<dbReference type="CDD" id="cd05233">
    <property type="entry name" value="SDR_c"/>
    <property type="match status" value="1"/>
</dbReference>
<dbReference type="Gene3D" id="3.40.50.720">
    <property type="entry name" value="NAD(P)-binding Rossmann-like Domain"/>
    <property type="match status" value="1"/>
</dbReference>
<dbReference type="Pfam" id="PF00106">
    <property type="entry name" value="adh_short"/>
    <property type="match status" value="1"/>
</dbReference>
<dbReference type="PIRSF" id="PIRSF000126">
    <property type="entry name" value="11-beta-HSD1"/>
    <property type="match status" value="1"/>
</dbReference>
<dbReference type="PANTHER" id="PTHR42901:SF1">
    <property type="entry name" value="ALCOHOL DEHYDROGENASE"/>
    <property type="match status" value="1"/>
</dbReference>
<name>A0ABU8HDN5_9BACI</name>
<dbReference type="SUPFAM" id="SSF51735">
    <property type="entry name" value="NAD(P)-binding Rossmann-fold domains"/>
    <property type="match status" value="1"/>
</dbReference>
<dbReference type="InterPro" id="IPR036291">
    <property type="entry name" value="NAD(P)-bd_dom_sf"/>
</dbReference>
<comment type="similarity">
    <text evidence="1 3">Belongs to the short-chain dehydrogenases/reductases (SDR) family.</text>
</comment>
<comment type="caution">
    <text evidence="4">The sequence shown here is derived from an EMBL/GenBank/DDBJ whole genome shotgun (WGS) entry which is preliminary data.</text>
</comment>
<organism evidence="4 5">
    <name type="scientific">Bacillus spongiae</name>
    <dbReference type="NCBI Taxonomy" id="2683610"/>
    <lineage>
        <taxon>Bacteria</taxon>
        <taxon>Bacillati</taxon>
        <taxon>Bacillota</taxon>
        <taxon>Bacilli</taxon>
        <taxon>Bacillales</taxon>
        <taxon>Bacillaceae</taxon>
        <taxon>Bacillus</taxon>
    </lineage>
</organism>
<proteinExistence type="inferred from homology"/>
<dbReference type="RefSeq" id="WP_336586914.1">
    <property type="nucleotide sequence ID" value="NZ_JBBAXC010000007.1"/>
</dbReference>
<evidence type="ECO:0000313" key="5">
    <source>
        <dbReference type="Proteomes" id="UP001312865"/>
    </source>
</evidence>
<dbReference type="PRINTS" id="PR00081">
    <property type="entry name" value="GDHRDH"/>
</dbReference>
<dbReference type="PANTHER" id="PTHR42901">
    <property type="entry name" value="ALCOHOL DEHYDROGENASE"/>
    <property type="match status" value="1"/>
</dbReference>
<dbReference type="PROSITE" id="PS00061">
    <property type="entry name" value="ADH_SHORT"/>
    <property type="match status" value="1"/>
</dbReference>
<evidence type="ECO:0000256" key="1">
    <source>
        <dbReference type="ARBA" id="ARBA00006484"/>
    </source>
</evidence>